<evidence type="ECO:0000313" key="1">
    <source>
        <dbReference type="EMBL" id="KAJ8893974.1"/>
    </source>
</evidence>
<keyword evidence="2" id="KW-1185">Reference proteome</keyword>
<sequence length="889" mass="99545">MDSPHSNVVQQLLQAILHRIGMFKGDGSELLVWLHCYLGAHLDGRPAVQHLLTDALVGVAVNPRPFADTLSTAVQSAKQHCYSPCDKDVNEILQELGFGTRELAQAVGRILNLTFAPLTAPLMPKKLLVRSQEAFWQKDLTLSRITRQKILDNGGVSGELNVAHSSTSLSLLLPAVLQLAADRGEPVPEVVEFISFIVVHLLHDCVSASIMWHLLERRQNLVLQTVWKYVRGWLLEYSPTPLSKPFRISSVERKLSQCFLQSHEMSITEIFGDLSFYAQDNHKTEITDDILNSLPVKNSFQTLLLMKLSFFHVTQLIATNNFTKQLCENYQQSLMCLLSIFRTLSATQTEEVGIRCEEKLFENFFKCLFTHPALLSAFTLSNKHVVSELMADFVTGVIRTAGRMVSQDVLTPLRQKLVKCTSLWVRKYCKNNLVECDEEKLLPLLELFEFDLKELMELLEEAAVVPTELLCQDDGSQLSLLGSMLSFLLLKISLLHVSGTHQRSVMLQNTVENVASHLESLQDRNVMDVCKLEEGFLQFIQKYPHHLAYVKEVKICVFLLERNKEFVGVFSKLALKHKRILKSAICIFSVLSAALSHGRDAVDRSLLQRVYEHYRHDIYQAVLLYSKSPAWVKANIGAIVLLVDTCMVLVNPPPPLAKAGSYLQSALATRLFLAPVVMVNQRSAASSAAASSSAPAAPDDHHHPEGAETCKELYLQVKDKCVAHRNGHRQLLHSVFVRAGCEEEEGVLAVWCGMLFSATVAACRKQSGTRKLIQLCQFLHRCVVLAGTNGLEDVQGGEHWWEFAQLALAVGLKHTPQLLATLRELCDVLYQDSGNHPQVMELFNMLVSHSRFMPVIISDDSAKMGKLMLSGVGYTTEEYKYAIPGQPIE</sequence>
<gene>
    <name evidence="1" type="ORF">PR048_006575</name>
</gene>
<dbReference type="EMBL" id="JARBHB010000002">
    <property type="protein sequence ID" value="KAJ8893974.1"/>
    <property type="molecule type" value="Genomic_DNA"/>
</dbReference>
<name>A0ABQ9IBC5_9NEOP</name>
<organism evidence="1 2">
    <name type="scientific">Dryococelus australis</name>
    <dbReference type="NCBI Taxonomy" id="614101"/>
    <lineage>
        <taxon>Eukaryota</taxon>
        <taxon>Metazoa</taxon>
        <taxon>Ecdysozoa</taxon>
        <taxon>Arthropoda</taxon>
        <taxon>Hexapoda</taxon>
        <taxon>Insecta</taxon>
        <taxon>Pterygota</taxon>
        <taxon>Neoptera</taxon>
        <taxon>Polyneoptera</taxon>
        <taxon>Phasmatodea</taxon>
        <taxon>Verophasmatodea</taxon>
        <taxon>Anareolatae</taxon>
        <taxon>Phasmatidae</taxon>
        <taxon>Eurycanthinae</taxon>
        <taxon>Dryococelus</taxon>
    </lineage>
</organism>
<dbReference type="Proteomes" id="UP001159363">
    <property type="component" value="Chromosome 2"/>
</dbReference>
<evidence type="ECO:0000313" key="2">
    <source>
        <dbReference type="Proteomes" id="UP001159363"/>
    </source>
</evidence>
<protein>
    <submittedName>
        <fullName evidence="1">Uncharacterized protein</fullName>
    </submittedName>
</protein>
<proteinExistence type="predicted"/>
<reference evidence="1 2" key="1">
    <citation type="submission" date="2023-02" db="EMBL/GenBank/DDBJ databases">
        <title>LHISI_Scaffold_Assembly.</title>
        <authorList>
            <person name="Stuart O.P."/>
            <person name="Cleave R."/>
            <person name="Magrath M.J.L."/>
            <person name="Mikheyev A.S."/>
        </authorList>
    </citation>
    <scope>NUCLEOTIDE SEQUENCE [LARGE SCALE GENOMIC DNA]</scope>
    <source>
        <strain evidence="1">Daus_M_001</strain>
        <tissue evidence="1">Leg muscle</tissue>
    </source>
</reference>
<accession>A0ABQ9IBC5</accession>
<comment type="caution">
    <text evidence="1">The sequence shown here is derived from an EMBL/GenBank/DDBJ whole genome shotgun (WGS) entry which is preliminary data.</text>
</comment>